<dbReference type="Proteomes" id="UP001154078">
    <property type="component" value="Chromosome 4"/>
</dbReference>
<keyword evidence="3" id="KW-1185">Reference proteome</keyword>
<accession>A0A9P0B6C2</accession>
<protein>
    <submittedName>
        <fullName evidence="2">Uncharacterized protein</fullName>
    </submittedName>
</protein>
<feature type="signal peptide" evidence="1">
    <location>
        <begin position="1"/>
        <end position="19"/>
    </location>
</feature>
<reference evidence="2" key="1">
    <citation type="submission" date="2021-12" db="EMBL/GenBank/DDBJ databases">
        <authorList>
            <person name="King R."/>
        </authorList>
    </citation>
    <scope>NUCLEOTIDE SEQUENCE</scope>
</reference>
<evidence type="ECO:0000313" key="2">
    <source>
        <dbReference type="EMBL" id="CAH0556085.1"/>
    </source>
</evidence>
<organism evidence="2 3">
    <name type="scientific">Brassicogethes aeneus</name>
    <name type="common">Rape pollen beetle</name>
    <name type="synonym">Meligethes aeneus</name>
    <dbReference type="NCBI Taxonomy" id="1431903"/>
    <lineage>
        <taxon>Eukaryota</taxon>
        <taxon>Metazoa</taxon>
        <taxon>Ecdysozoa</taxon>
        <taxon>Arthropoda</taxon>
        <taxon>Hexapoda</taxon>
        <taxon>Insecta</taxon>
        <taxon>Pterygota</taxon>
        <taxon>Neoptera</taxon>
        <taxon>Endopterygota</taxon>
        <taxon>Coleoptera</taxon>
        <taxon>Polyphaga</taxon>
        <taxon>Cucujiformia</taxon>
        <taxon>Nitidulidae</taxon>
        <taxon>Meligethinae</taxon>
        <taxon>Brassicogethes</taxon>
    </lineage>
</organism>
<feature type="chain" id="PRO_5040350542" evidence="1">
    <location>
        <begin position="20"/>
        <end position="102"/>
    </location>
</feature>
<gene>
    <name evidence="2" type="ORF">MELIAE_LOCUS7276</name>
</gene>
<dbReference type="AlphaFoldDB" id="A0A9P0B6C2"/>
<dbReference type="EMBL" id="OV121135">
    <property type="protein sequence ID" value="CAH0556085.1"/>
    <property type="molecule type" value="Genomic_DNA"/>
</dbReference>
<name>A0A9P0B6C2_BRAAE</name>
<sequence length="102" mass="11672">MKACIRCLVIALNVVTISADALSIRRVYQAGDPLDFGEKAPKQRNRSFLVNTNQFNQTIYAANGTSVNLTCPQERFIKWYYLGNDRNPNRLLLQVLNILIFH</sequence>
<keyword evidence="1" id="KW-0732">Signal</keyword>
<evidence type="ECO:0000256" key="1">
    <source>
        <dbReference type="SAM" id="SignalP"/>
    </source>
</evidence>
<evidence type="ECO:0000313" key="3">
    <source>
        <dbReference type="Proteomes" id="UP001154078"/>
    </source>
</evidence>
<proteinExistence type="predicted"/>
<dbReference type="OrthoDB" id="5984265at2759"/>